<sequence>MEEAAVLLAVAMKGRTKARSFYHHQCSSLLPLGCKPAKHAWKRERGASLELHLCQAMAYMPCSATETAGTVLWSLEYVAATVTEFPAAAVAAYSCRSCCHKLQPRCCPYHGSG</sequence>
<evidence type="ECO:0000313" key="1">
    <source>
        <dbReference type="EMBL" id="MED6177628.1"/>
    </source>
</evidence>
<comment type="caution">
    <text evidence="1">The sequence shown here is derived from an EMBL/GenBank/DDBJ whole genome shotgun (WGS) entry which is preliminary data.</text>
</comment>
<organism evidence="1 2">
    <name type="scientific">Stylosanthes scabra</name>
    <dbReference type="NCBI Taxonomy" id="79078"/>
    <lineage>
        <taxon>Eukaryota</taxon>
        <taxon>Viridiplantae</taxon>
        <taxon>Streptophyta</taxon>
        <taxon>Embryophyta</taxon>
        <taxon>Tracheophyta</taxon>
        <taxon>Spermatophyta</taxon>
        <taxon>Magnoliopsida</taxon>
        <taxon>eudicotyledons</taxon>
        <taxon>Gunneridae</taxon>
        <taxon>Pentapetalae</taxon>
        <taxon>rosids</taxon>
        <taxon>fabids</taxon>
        <taxon>Fabales</taxon>
        <taxon>Fabaceae</taxon>
        <taxon>Papilionoideae</taxon>
        <taxon>50 kb inversion clade</taxon>
        <taxon>dalbergioids sensu lato</taxon>
        <taxon>Dalbergieae</taxon>
        <taxon>Pterocarpus clade</taxon>
        <taxon>Stylosanthes</taxon>
    </lineage>
</organism>
<evidence type="ECO:0000313" key="2">
    <source>
        <dbReference type="Proteomes" id="UP001341840"/>
    </source>
</evidence>
<dbReference type="EMBL" id="JASCZI010153771">
    <property type="protein sequence ID" value="MED6177628.1"/>
    <property type="molecule type" value="Genomic_DNA"/>
</dbReference>
<keyword evidence="2" id="KW-1185">Reference proteome</keyword>
<protein>
    <submittedName>
        <fullName evidence="1">Uncharacterized protein</fullName>
    </submittedName>
</protein>
<gene>
    <name evidence="1" type="ORF">PIB30_099938</name>
</gene>
<reference evidence="1 2" key="1">
    <citation type="journal article" date="2023" name="Plants (Basel)">
        <title>Bridging the Gap: Combining Genomics and Transcriptomics Approaches to Understand Stylosanthes scabra, an Orphan Legume from the Brazilian Caatinga.</title>
        <authorList>
            <person name="Ferreira-Neto J.R.C."/>
            <person name="da Silva M.D."/>
            <person name="Binneck E."/>
            <person name="de Melo N.F."/>
            <person name="da Silva R.H."/>
            <person name="de Melo A.L.T.M."/>
            <person name="Pandolfi V."/>
            <person name="Bustamante F.O."/>
            <person name="Brasileiro-Vidal A.C."/>
            <person name="Benko-Iseppon A.M."/>
        </authorList>
    </citation>
    <scope>NUCLEOTIDE SEQUENCE [LARGE SCALE GENOMIC DNA]</scope>
    <source>
        <tissue evidence="1">Leaves</tissue>
    </source>
</reference>
<proteinExistence type="predicted"/>
<dbReference type="Proteomes" id="UP001341840">
    <property type="component" value="Unassembled WGS sequence"/>
</dbReference>
<accession>A0ABU6VY92</accession>
<name>A0ABU6VY92_9FABA</name>